<comment type="caution">
    <text evidence="1">The sequence shown here is derived from an EMBL/GenBank/DDBJ whole genome shotgun (WGS) entry which is preliminary data.</text>
</comment>
<keyword evidence="2" id="KW-1185">Reference proteome</keyword>
<protein>
    <recommendedName>
        <fullName evidence="3">Type II toxin-antitoxin system RelE/ParE family toxin</fullName>
    </recommendedName>
</protein>
<dbReference type="InterPro" id="IPR052747">
    <property type="entry name" value="TA_system_RelE_toxin"/>
</dbReference>
<dbReference type="Proteomes" id="UP001281203">
    <property type="component" value="Unassembled WGS sequence"/>
</dbReference>
<gene>
    <name evidence="1" type="ORF">F8E02_07870</name>
</gene>
<dbReference type="PANTHER" id="PTHR38813">
    <property type="match status" value="1"/>
</dbReference>
<evidence type="ECO:0000313" key="1">
    <source>
        <dbReference type="EMBL" id="MDV2481928.1"/>
    </source>
</evidence>
<evidence type="ECO:0000313" key="2">
    <source>
        <dbReference type="Proteomes" id="UP001281203"/>
    </source>
</evidence>
<dbReference type="SUPFAM" id="SSF143011">
    <property type="entry name" value="RelE-like"/>
    <property type="match status" value="1"/>
</dbReference>
<sequence length="109" mass="12887">MTFRILMNRKALENIRSLSEKGWRIVMENLKTLQEGPYPGSGSDRECLHVHGREDTHRLHISRTFTAFYRIHEQELEVHVLAVMSIEQAHKRYGRFRPLFGSIEMLHTL</sequence>
<dbReference type="EMBL" id="WBKO01000001">
    <property type="protein sequence ID" value="MDV2481928.1"/>
    <property type="molecule type" value="Genomic_DNA"/>
</dbReference>
<dbReference type="PANTHER" id="PTHR38813:SF1">
    <property type="entry name" value="TOXIN RELE1-RELATED"/>
    <property type="match status" value="1"/>
</dbReference>
<accession>A0ABU3X1J6</accession>
<evidence type="ECO:0008006" key="3">
    <source>
        <dbReference type="Google" id="ProtNLM"/>
    </source>
</evidence>
<organism evidence="1 2">
    <name type="scientific">Methanoculleus caldifontis</name>
    <dbReference type="NCBI Taxonomy" id="2651577"/>
    <lineage>
        <taxon>Archaea</taxon>
        <taxon>Methanobacteriati</taxon>
        <taxon>Methanobacteriota</taxon>
        <taxon>Stenosarchaea group</taxon>
        <taxon>Methanomicrobia</taxon>
        <taxon>Methanomicrobiales</taxon>
        <taxon>Methanomicrobiaceae</taxon>
        <taxon>Methanoculleus</taxon>
    </lineage>
</organism>
<proteinExistence type="predicted"/>
<dbReference type="InterPro" id="IPR035093">
    <property type="entry name" value="RelE/ParE_toxin_dom_sf"/>
</dbReference>
<name>A0ABU3X1J6_9EURY</name>
<reference evidence="1 2" key="1">
    <citation type="submission" date="2019-10" db="EMBL/GenBank/DDBJ databases">
        <title>Isolation and characterization of Methanoculleus sp. Wushi-C6 from a hot spring well.</title>
        <authorList>
            <person name="Chen S.-C."/>
            <person name="Lan Z.-H."/>
            <person name="You Y.-T."/>
            <person name="Lai M.-C."/>
        </authorList>
    </citation>
    <scope>NUCLEOTIDE SEQUENCE [LARGE SCALE GENOMIC DNA]</scope>
    <source>
        <strain evidence="1 2">Wushi-C6</strain>
    </source>
</reference>
<dbReference type="Gene3D" id="3.30.2310.20">
    <property type="entry name" value="RelE-like"/>
    <property type="match status" value="1"/>
</dbReference>